<comment type="caution">
    <text evidence="1">The sequence shown here is derived from an EMBL/GenBank/DDBJ whole genome shotgun (WGS) entry which is preliminary data.</text>
</comment>
<name>A0A444WNA6_ARAHY</name>
<evidence type="ECO:0000313" key="1">
    <source>
        <dbReference type="EMBL" id="RYQ78813.1"/>
    </source>
</evidence>
<dbReference type="Proteomes" id="UP000289738">
    <property type="component" value="Unassembled WGS sequence"/>
</dbReference>
<protein>
    <submittedName>
        <fullName evidence="1">Uncharacterized protein</fullName>
    </submittedName>
</protein>
<reference evidence="1 2" key="1">
    <citation type="submission" date="2019-01" db="EMBL/GenBank/DDBJ databases">
        <title>Sequencing of cultivated peanut Arachis hypogaea provides insights into genome evolution and oil improvement.</title>
        <authorList>
            <person name="Chen X."/>
        </authorList>
    </citation>
    <scope>NUCLEOTIDE SEQUENCE [LARGE SCALE GENOMIC DNA]</scope>
    <source>
        <strain evidence="2">cv. Fuhuasheng</strain>
        <tissue evidence="1">Leaves</tissue>
    </source>
</reference>
<gene>
    <name evidence="1" type="ORF">Ahy_Scaffold9g108570</name>
</gene>
<dbReference type="AlphaFoldDB" id="A0A444WNA6"/>
<keyword evidence="2" id="KW-1185">Reference proteome</keyword>
<proteinExistence type="predicted"/>
<organism evidence="1 2">
    <name type="scientific">Arachis hypogaea</name>
    <name type="common">Peanut</name>
    <dbReference type="NCBI Taxonomy" id="3818"/>
    <lineage>
        <taxon>Eukaryota</taxon>
        <taxon>Viridiplantae</taxon>
        <taxon>Streptophyta</taxon>
        <taxon>Embryophyta</taxon>
        <taxon>Tracheophyta</taxon>
        <taxon>Spermatophyta</taxon>
        <taxon>Magnoliopsida</taxon>
        <taxon>eudicotyledons</taxon>
        <taxon>Gunneridae</taxon>
        <taxon>Pentapetalae</taxon>
        <taxon>rosids</taxon>
        <taxon>fabids</taxon>
        <taxon>Fabales</taxon>
        <taxon>Fabaceae</taxon>
        <taxon>Papilionoideae</taxon>
        <taxon>50 kb inversion clade</taxon>
        <taxon>dalbergioids sensu lato</taxon>
        <taxon>Dalbergieae</taxon>
        <taxon>Pterocarpus clade</taxon>
        <taxon>Arachis</taxon>
    </lineage>
</organism>
<dbReference type="EMBL" id="SDMP01000029">
    <property type="protein sequence ID" value="RYQ78813.1"/>
    <property type="molecule type" value="Genomic_DNA"/>
</dbReference>
<sequence>MEPFSISNDEFSSNNLRNNLQCSMTIPTNSKVLNYPDRRASRAAKETISNSKSLTMGKQSFFFSFLDEKYLRLYIHGLGSLLPVQGQPWIAQLSAKDLVAQLTQHNDTPAQCFRELYRDSS</sequence>
<accession>A0A444WNA6</accession>
<evidence type="ECO:0000313" key="2">
    <source>
        <dbReference type="Proteomes" id="UP000289738"/>
    </source>
</evidence>